<evidence type="ECO:0000313" key="1">
    <source>
        <dbReference type="EMBL" id="KAK5921597.1"/>
    </source>
</evidence>
<proteinExistence type="predicted"/>
<comment type="caution">
    <text evidence="1">The sequence shown here is derived from an EMBL/GenBank/DDBJ whole genome shotgun (WGS) entry which is preliminary data.</text>
</comment>
<dbReference type="EMBL" id="JAURVH010001522">
    <property type="protein sequence ID" value="KAK5921597.1"/>
    <property type="molecule type" value="Genomic_DNA"/>
</dbReference>
<reference evidence="1 2" key="1">
    <citation type="journal article" date="2023" name="Mol. Biol. Evol.">
        <title>Genomics of Secondarily Temperate Adaptation in the Only Non-Antarctic Icefish.</title>
        <authorList>
            <person name="Rivera-Colon A.G."/>
            <person name="Rayamajhi N."/>
            <person name="Minhas B.F."/>
            <person name="Madrigal G."/>
            <person name="Bilyk K.T."/>
            <person name="Yoon V."/>
            <person name="Hune M."/>
            <person name="Gregory S."/>
            <person name="Cheng C.H.C."/>
            <person name="Catchen J.M."/>
        </authorList>
    </citation>
    <scope>NUCLEOTIDE SEQUENCE [LARGE SCALE GENOMIC DNA]</scope>
    <source>
        <tissue evidence="1">White muscle</tissue>
    </source>
</reference>
<protein>
    <submittedName>
        <fullName evidence="1">Uncharacterized protein</fullName>
    </submittedName>
</protein>
<evidence type="ECO:0000313" key="2">
    <source>
        <dbReference type="Proteomes" id="UP001331515"/>
    </source>
</evidence>
<gene>
    <name evidence="1" type="ORF">CgunFtcFv8_018951</name>
</gene>
<keyword evidence="2" id="KW-1185">Reference proteome</keyword>
<dbReference type="AlphaFoldDB" id="A0AAN8DEF5"/>
<sequence>MRSSVGEVKLVALQLLLPPCRRGASLVRGGDSSFSLVGGWTSSFSLGVRRGGGPGMETQGCVCVYGQRNPESLHWPGSSHVYYGVRRMVVGVQVVEEVAVEDTIEVITEDVYTEDPLDPELLLLHAPLYPT</sequence>
<accession>A0AAN8DEF5</accession>
<name>A0AAN8DEF5_CHAGU</name>
<dbReference type="Proteomes" id="UP001331515">
    <property type="component" value="Unassembled WGS sequence"/>
</dbReference>
<organism evidence="1 2">
    <name type="scientific">Champsocephalus gunnari</name>
    <name type="common">Mackerel icefish</name>
    <dbReference type="NCBI Taxonomy" id="52237"/>
    <lineage>
        <taxon>Eukaryota</taxon>
        <taxon>Metazoa</taxon>
        <taxon>Chordata</taxon>
        <taxon>Craniata</taxon>
        <taxon>Vertebrata</taxon>
        <taxon>Euteleostomi</taxon>
        <taxon>Actinopterygii</taxon>
        <taxon>Neopterygii</taxon>
        <taxon>Teleostei</taxon>
        <taxon>Neoteleostei</taxon>
        <taxon>Acanthomorphata</taxon>
        <taxon>Eupercaria</taxon>
        <taxon>Perciformes</taxon>
        <taxon>Notothenioidei</taxon>
        <taxon>Channichthyidae</taxon>
        <taxon>Champsocephalus</taxon>
    </lineage>
</organism>